<protein>
    <recommendedName>
        <fullName evidence="1">Retrovirus-related Pol polyprotein from transposon TNT 1-94-like beta-barrel domain-containing protein</fullName>
    </recommendedName>
</protein>
<proteinExistence type="predicted"/>
<dbReference type="InterPro" id="IPR054722">
    <property type="entry name" value="PolX-like_BBD"/>
</dbReference>
<evidence type="ECO:0000313" key="3">
    <source>
        <dbReference type="Proteomes" id="UP000826271"/>
    </source>
</evidence>
<comment type="caution">
    <text evidence="2">The sequence shown here is derived from an EMBL/GenBank/DDBJ whole genome shotgun (WGS) entry which is preliminary data.</text>
</comment>
<accession>A0AAV6X076</accession>
<organism evidence="2 3">
    <name type="scientific">Buddleja alternifolia</name>
    <dbReference type="NCBI Taxonomy" id="168488"/>
    <lineage>
        <taxon>Eukaryota</taxon>
        <taxon>Viridiplantae</taxon>
        <taxon>Streptophyta</taxon>
        <taxon>Embryophyta</taxon>
        <taxon>Tracheophyta</taxon>
        <taxon>Spermatophyta</taxon>
        <taxon>Magnoliopsida</taxon>
        <taxon>eudicotyledons</taxon>
        <taxon>Gunneridae</taxon>
        <taxon>Pentapetalae</taxon>
        <taxon>asterids</taxon>
        <taxon>lamiids</taxon>
        <taxon>Lamiales</taxon>
        <taxon>Scrophulariaceae</taxon>
        <taxon>Buddlejeae</taxon>
        <taxon>Buddleja</taxon>
    </lineage>
</organism>
<dbReference type="PANTHER" id="PTHR34222:SF40">
    <property type="match status" value="1"/>
</dbReference>
<sequence>MWQEIDMFHNISWKCSDDGVLYSKMLEKDRIFDFLQGLNQDLDDVRGRILGIKPLPPLKEVFAEVRREETRRKVMSLPHTTETVGSALVKKRSDGNNLKGAVFGKDKQIWCDHCKKPNHTKDTCWDFHGKPADWKPQNQRKKEAYSAETTVGANPSPFTTEQLEVLKKLMKSTAEESNSAGLWALIAQKGKVSLLSYKTTYGSWIVDTGASDHMTGSNSRMSNYEPCREKVGITVADGTICTNSSILVAEKLLDDFTPFLKAMGSSRSSILPESKSLIVLPGCELGLLESWSNSWFCSSGVLFSCSF</sequence>
<dbReference type="PANTHER" id="PTHR34222">
    <property type="entry name" value="GAG_PRE-INTEGRS DOMAIN-CONTAINING PROTEIN"/>
    <property type="match status" value="1"/>
</dbReference>
<feature type="domain" description="Retrovirus-related Pol polyprotein from transposon TNT 1-94-like beta-barrel" evidence="1">
    <location>
        <begin position="204"/>
        <end position="242"/>
    </location>
</feature>
<name>A0AAV6X076_9LAMI</name>
<dbReference type="AlphaFoldDB" id="A0AAV6X076"/>
<dbReference type="EMBL" id="WHWC01000009">
    <property type="protein sequence ID" value="KAG8375958.1"/>
    <property type="molecule type" value="Genomic_DNA"/>
</dbReference>
<keyword evidence="3" id="KW-1185">Reference proteome</keyword>
<evidence type="ECO:0000313" key="2">
    <source>
        <dbReference type="EMBL" id="KAG8375958.1"/>
    </source>
</evidence>
<dbReference type="Proteomes" id="UP000826271">
    <property type="component" value="Unassembled WGS sequence"/>
</dbReference>
<dbReference type="Pfam" id="PF22936">
    <property type="entry name" value="Pol_BBD"/>
    <property type="match status" value="1"/>
</dbReference>
<evidence type="ECO:0000259" key="1">
    <source>
        <dbReference type="Pfam" id="PF22936"/>
    </source>
</evidence>
<reference evidence="2" key="1">
    <citation type="submission" date="2019-10" db="EMBL/GenBank/DDBJ databases">
        <authorList>
            <person name="Zhang R."/>
            <person name="Pan Y."/>
            <person name="Wang J."/>
            <person name="Ma R."/>
            <person name="Yu S."/>
        </authorList>
    </citation>
    <scope>NUCLEOTIDE SEQUENCE</scope>
    <source>
        <strain evidence="2">LA-IB0</strain>
        <tissue evidence="2">Leaf</tissue>
    </source>
</reference>
<gene>
    <name evidence="2" type="ORF">BUALT_Bualt09G0013300</name>
</gene>